<dbReference type="AlphaFoldDB" id="A0A5B8C1K7"/>
<name>A0A5B8C1K7_9MICO</name>
<dbReference type="Gene3D" id="3.40.960.10">
    <property type="entry name" value="VSR Endonuclease"/>
    <property type="match status" value="1"/>
</dbReference>
<dbReference type="EMBL" id="CP040915">
    <property type="protein sequence ID" value="QDC23381.1"/>
    <property type="molecule type" value="Genomic_DNA"/>
</dbReference>
<dbReference type="Proteomes" id="UP000314616">
    <property type="component" value="Chromosome"/>
</dbReference>
<keyword evidence="5" id="KW-0234">DNA repair</keyword>
<keyword evidence="3" id="KW-0227">DNA damage</keyword>
<dbReference type="SUPFAM" id="SSF52980">
    <property type="entry name" value="Restriction endonuclease-like"/>
    <property type="match status" value="1"/>
</dbReference>
<evidence type="ECO:0000313" key="8">
    <source>
        <dbReference type="Proteomes" id="UP000314616"/>
    </source>
</evidence>
<keyword evidence="4" id="KW-0378">Hydrolase</keyword>
<dbReference type="InterPro" id="IPR004603">
    <property type="entry name" value="DNA_mismatch_endonuc_vsr"/>
</dbReference>
<dbReference type="CDD" id="cd00221">
    <property type="entry name" value="Vsr"/>
    <property type="match status" value="1"/>
</dbReference>
<evidence type="ECO:0000256" key="2">
    <source>
        <dbReference type="ARBA" id="ARBA00022759"/>
    </source>
</evidence>
<evidence type="ECO:0000256" key="3">
    <source>
        <dbReference type="ARBA" id="ARBA00022763"/>
    </source>
</evidence>
<evidence type="ECO:0000256" key="6">
    <source>
        <dbReference type="ARBA" id="ARBA00029466"/>
    </source>
</evidence>
<dbReference type="RefSeq" id="WP_139926823.1">
    <property type="nucleotide sequence ID" value="NZ_CP040915.1"/>
</dbReference>
<dbReference type="GO" id="GO:0004519">
    <property type="term" value="F:endonuclease activity"/>
    <property type="evidence" value="ECO:0007669"/>
    <property type="project" value="UniProtKB-KW"/>
</dbReference>
<keyword evidence="2 7" id="KW-0255">Endonuclease</keyword>
<dbReference type="InterPro" id="IPR011335">
    <property type="entry name" value="Restrct_endonuc-II-like"/>
</dbReference>
<sequence length="121" mass="13984">MSTAKRRDTAAEMALRRELHSRGLRYRVAYPIPGQRRRTIDIAFTKARVAVFVDGCFWHGCPNHGTRPRSNSEWWESKLSANHARDRDTDRLLGELAWTVVRVWEHESPDSAADRVEAAIR</sequence>
<dbReference type="OrthoDB" id="9801520at2"/>
<dbReference type="REBASE" id="314916">
    <property type="entry name" value="V.GspZ443ORF925P"/>
</dbReference>
<organism evidence="7 8">
    <name type="scientific">Georgenia yuyongxinii</name>
    <dbReference type="NCBI Taxonomy" id="2589797"/>
    <lineage>
        <taxon>Bacteria</taxon>
        <taxon>Bacillati</taxon>
        <taxon>Actinomycetota</taxon>
        <taxon>Actinomycetes</taxon>
        <taxon>Micrococcales</taxon>
        <taxon>Bogoriellaceae</taxon>
        <taxon>Georgenia</taxon>
    </lineage>
</organism>
<evidence type="ECO:0000256" key="1">
    <source>
        <dbReference type="ARBA" id="ARBA00022722"/>
    </source>
</evidence>
<evidence type="ECO:0000256" key="5">
    <source>
        <dbReference type="ARBA" id="ARBA00023204"/>
    </source>
</evidence>
<protein>
    <submittedName>
        <fullName evidence="7">Very short patch repair endonuclease</fullName>
    </submittedName>
</protein>
<keyword evidence="1" id="KW-0540">Nuclease</keyword>
<dbReference type="GO" id="GO:0006298">
    <property type="term" value="P:mismatch repair"/>
    <property type="evidence" value="ECO:0007669"/>
    <property type="project" value="InterPro"/>
</dbReference>
<accession>A0A5B8C1K7</accession>
<reference evidence="7 8" key="1">
    <citation type="submission" date="2019-05" db="EMBL/GenBank/DDBJ databases">
        <title>Georgenia *** sp. nov., and Georgenia *** sp. nov., isolated from the intestinal contents of plateau pika (Ochotona curzoniae) in the Qinghai-Tibet plateau of China.</title>
        <authorList>
            <person name="Tian Z."/>
        </authorList>
    </citation>
    <scope>NUCLEOTIDE SEQUENCE [LARGE SCALE GENOMIC DNA]</scope>
    <source>
        <strain evidence="7 8">Z443</strain>
    </source>
</reference>
<dbReference type="Pfam" id="PF03852">
    <property type="entry name" value="Vsr"/>
    <property type="match status" value="1"/>
</dbReference>
<dbReference type="KEGG" id="gyu:FE374_00920"/>
<dbReference type="GO" id="GO:0016787">
    <property type="term" value="F:hydrolase activity"/>
    <property type="evidence" value="ECO:0007669"/>
    <property type="project" value="UniProtKB-KW"/>
</dbReference>
<comment type="similarity">
    <text evidence="6">Belongs to the Vsr family.</text>
</comment>
<gene>
    <name evidence="7" type="ORF">FE374_00920</name>
</gene>
<evidence type="ECO:0000256" key="4">
    <source>
        <dbReference type="ARBA" id="ARBA00022801"/>
    </source>
</evidence>
<proteinExistence type="inferred from homology"/>
<evidence type="ECO:0000313" key="7">
    <source>
        <dbReference type="EMBL" id="QDC23381.1"/>
    </source>
</evidence>
<dbReference type="NCBIfam" id="TIGR00632">
    <property type="entry name" value="vsr"/>
    <property type="match status" value="1"/>
</dbReference>